<dbReference type="RefSeq" id="WP_132125958.1">
    <property type="nucleotide sequence ID" value="NZ_SLWS01000019.1"/>
</dbReference>
<keyword evidence="1" id="KW-0732">Signal</keyword>
<protein>
    <recommendedName>
        <fullName evidence="2">DUF6801 domain-containing protein</fullName>
    </recommendedName>
</protein>
<name>A0A4R2IR82_9PSEU</name>
<proteinExistence type="predicted"/>
<evidence type="ECO:0000313" key="4">
    <source>
        <dbReference type="Proteomes" id="UP000295680"/>
    </source>
</evidence>
<feature type="domain" description="DUF6801" evidence="2">
    <location>
        <begin position="226"/>
        <end position="380"/>
    </location>
</feature>
<dbReference type="Pfam" id="PF20611">
    <property type="entry name" value="DUF6801"/>
    <property type="match status" value="2"/>
</dbReference>
<feature type="signal peptide" evidence="1">
    <location>
        <begin position="1"/>
        <end position="32"/>
    </location>
</feature>
<dbReference type="Proteomes" id="UP000295680">
    <property type="component" value="Unassembled WGS sequence"/>
</dbReference>
<sequence>MTSGRSRPVWRRLAAGVLAVCALVGGAVPASAGVVTRSFTYRCAWPFVGAQDVQMTYSVDIPGSGAPGSRIAVGDLHITGILAANVVSFLRASQIASVSGPVVADLDIAHNGTTRTLGVPGLALAKRTIPLSGPSTLDISGPVPSLVVYSPGDVLVRTGQFIIKMDTRKADGTPTALGVVNVPCSPKATTPPQDLTLATLPVNGPGTSPPGLGNQVPGGSFSKALTYHCVLPQTGSLGVSATLAGTVPSSGATGTRLQPNLTASMAVPSQFADVLRNNSAASVSGNGRTDIVSAYNGETLTLGVPGPVPAVAVPVSGPLTVALSPAVPSFSVPAAGSIALAAGPEISGTFTPLKADGSPTALGTFDVPCTLDAGQDPALGTITIT</sequence>
<accession>A0A4R2IR82</accession>
<evidence type="ECO:0000256" key="1">
    <source>
        <dbReference type="SAM" id="SignalP"/>
    </source>
</evidence>
<dbReference type="OrthoDB" id="4863392at2"/>
<reference evidence="3 4" key="1">
    <citation type="submission" date="2019-03" db="EMBL/GenBank/DDBJ databases">
        <title>Genomic Encyclopedia of Type Strains, Phase IV (KMG-IV): sequencing the most valuable type-strain genomes for metagenomic binning, comparative biology and taxonomic classification.</title>
        <authorList>
            <person name="Goeker M."/>
        </authorList>
    </citation>
    <scope>NUCLEOTIDE SEQUENCE [LARGE SCALE GENOMIC DNA]</scope>
    <source>
        <strain evidence="3 4">DSM 45934</strain>
    </source>
</reference>
<keyword evidence="4" id="KW-1185">Reference proteome</keyword>
<evidence type="ECO:0000313" key="3">
    <source>
        <dbReference type="EMBL" id="TCO46508.1"/>
    </source>
</evidence>
<comment type="caution">
    <text evidence="3">The sequence shown here is derived from an EMBL/GenBank/DDBJ whole genome shotgun (WGS) entry which is preliminary data.</text>
</comment>
<feature type="domain" description="DUF6801" evidence="2">
    <location>
        <begin position="40"/>
        <end position="198"/>
    </location>
</feature>
<gene>
    <name evidence="3" type="ORF">EV192_11987</name>
</gene>
<feature type="chain" id="PRO_5020384303" description="DUF6801 domain-containing protein" evidence="1">
    <location>
        <begin position="33"/>
        <end position="385"/>
    </location>
</feature>
<dbReference type="AlphaFoldDB" id="A0A4R2IR82"/>
<dbReference type="EMBL" id="SLWS01000019">
    <property type="protein sequence ID" value="TCO46508.1"/>
    <property type="molecule type" value="Genomic_DNA"/>
</dbReference>
<evidence type="ECO:0000259" key="2">
    <source>
        <dbReference type="Pfam" id="PF20611"/>
    </source>
</evidence>
<organism evidence="3 4">
    <name type="scientific">Actinocrispum wychmicini</name>
    <dbReference type="NCBI Taxonomy" id="1213861"/>
    <lineage>
        <taxon>Bacteria</taxon>
        <taxon>Bacillati</taxon>
        <taxon>Actinomycetota</taxon>
        <taxon>Actinomycetes</taxon>
        <taxon>Pseudonocardiales</taxon>
        <taxon>Pseudonocardiaceae</taxon>
        <taxon>Actinocrispum</taxon>
    </lineage>
</organism>
<dbReference type="InterPro" id="IPR046542">
    <property type="entry name" value="DUF6801"/>
</dbReference>